<comment type="caution">
    <text evidence="5">The sequence shown here is derived from an EMBL/GenBank/DDBJ whole genome shotgun (WGS) entry which is preliminary data.</text>
</comment>
<evidence type="ECO:0000259" key="3">
    <source>
        <dbReference type="Pfam" id="PF04773"/>
    </source>
</evidence>
<dbReference type="PIRSF" id="PIRSF018266">
    <property type="entry name" value="FecR"/>
    <property type="match status" value="1"/>
</dbReference>
<dbReference type="InterPro" id="IPR006860">
    <property type="entry name" value="FecR"/>
</dbReference>
<evidence type="ECO:0000313" key="5">
    <source>
        <dbReference type="EMBL" id="MCB2378877.1"/>
    </source>
</evidence>
<proteinExistence type="predicted"/>
<dbReference type="Gene3D" id="3.55.50.30">
    <property type="match status" value="1"/>
</dbReference>
<protein>
    <submittedName>
        <fullName evidence="5">FecR domain-containing protein</fullName>
    </submittedName>
</protein>
<keyword evidence="6" id="KW-1185">Reference proteome</keyword>
<dbReference type="Proteomes" id="UP001165297">
    <property type="component" value="Unassembled WGS sequence"/>
</dbReference>
<feature type="domain" description="FecR protein" evidence="3">
    <location>
        <begin position="155"/>
        <end position="243"/>
    </location>
</feature>
<keyword evidence="2" id="KW-1133">Transmembrane helix</keyword>
<evidence type="ECO:0000256" key="1">
    <source>
        <dbReference type="SAM" id="MobiDB-lite"/>
    </source>
</evidence>
<organism evidence="5 6">
    <name type="scientific">Hymenobacter nitidus</name>
    <dbReference type="NCBI Taxonomy" id="2880929"/>
    <lineage>
        <taxon>Bacteria</taxon>
        <taxon>Pseudomonadati</taxon>
        <taxon>Bacteroidota</taxon>
        <taxon>Cytophagia</taxon>
        <taxon>Cytophagales</taxon>
        <taxon>Hymenobacteraceae</taxon>
        <taxon>Hymenobacter</taxon>
    </lineage>
</organism>
<feature type="domain" description="Protein FecR C-terminal" evidence="4">
    <location>
        <begin position="296"/>
        <end position="353"/>
    </location>
</feature>
<dbReference type="PANTHER" id="PTHR30273:SF2">
    <property type="entry name" value="PROTEIN FECR"/>
    <property type="match status" value="1"/>
</dbReference>
<evidence type="ECO:0000256" key="2">
    <source>
        <dbReference type="SAM" id="Phobius"/>
    </source>
</evidence>
<dbReference type="RefSeq" id="WP_226187097.1">
    <property type="nucleotide sequence ID" value="NZ_JAJADQ010000007.1"/>
</dbReference>
<reference evidence="5" key="1">
    <citation type="submission" date="2021-10" db="EMBL/GenBank/DDBJ databases">
        <authorList>
            <person name="Dean J.D."/>
            <person name="Kim M.K."/>
            <person name="Newey C.N."/>
            <person name="Stoker T.S."/>
            <person name="Thompson D.W."/>
            <person name="Grose J.H."/>
        </authorList>
    </citation>
    <scope>NUCLEOTIDE SEQUENCE</scope>
    <source>
        <strain evidence="5">BT635</strain>
    </source>
</reference>
<dbReference type="InterPro" id="IPR012373">
    <property type="entry name" value="Ferrdict_sens_TM"/>
</dbReference>
<dbReference type="PANTHER" id="PTHR30273">
    <property type="entry name" value="PERIPLASMIC SIGNAL SENSOR AND SIGMA FACTOR ACTIVATOR FECR-RELATED"/>
    <property type="match status" value="1"/>
</dbReference>
<name>A0ABS8AG18_9BACT</name>
<evidence type="ECO:0000259" key="4">
    <source>
        <dbReference type="Pfam" id="PF16344"/>
    </source>
</evidence>
<evidence type="ECO:0000313" key="6">
    <source>
        <dbReference type="Proteomes" id="UP001165297"/>
    </source>
</evidence>
<keyword evidence="2" id="KW-0472">Membrane</keyword>
<dbReference type="Pfam" id="PF04773">
    <property type="entry name" value="FecR"/>
    <property type="match status" value="1"/>
</dbReference>
<dbReference type="Gene3D" id="2.60.120.1440">
    <property type="match status" value="1"/>
</dbReference>
<sequence length="370" mass="39698">MLHPESEAPWELLAKHLAGEATPDELEQLRTWVSADPKRLGLLTDATRAWERTGAAAVTGLFSEADVDAAWQRFRPKMTGAKSVAEPPMQVSRPTAEPPETVGEPTGRVVPMRPRAMPAVLRVAAVILLLIGAVYAFRSFRRELLPQAPVVVAAGAQKRVIALPDGSRVWLNKNSRLQYAADFGGAREVQLTGEAFFEVRKDPQHPFTVLSAASRTRVLGTSFNVRAYPGEDSVEVAVVTGKVAFASRTQPQQDSVLLLPGMRGVLQAAPKSVAPAPVRQSAAADANFRAWQTGELAFDNASLAHVIRTLRTTYGTPITVADKALLKCRFTGTFRQPNPAQVLQVVSVATNATLSGDALTGYTLGGSGCE</sequence>
<accession>A0ABS8AG18</accession>
<dbReference type="InterPro" id="IPR032508">
    <property type="entry name" value="FecR_C"/>
</dbReference>
<feature type="transmembrane region" description="Helical" evidence="2">
    <location>
        <begin position="119"/>
        <end position="137"/>
    </location>
</feature>
<feature type="region of interest" description="Disordered" evidence="1">
    <location>
        <begin position="81"/>
        <end position="109"/>
    </location>
</feature>
<dbReference type="Pfam" id="PF16344">
    <property type="entry name" value="FecR_C"/>
    <property type="match status" value="1"/>
</dbReference>
<keyword evidence="2" id="KW-0812">Transmembrane</keyword>
<dbReference type="EMBL" id="JAJADQ010000007">
    <property type="protein sequence ID" value="MCB2378877.1"/>
    <property type="molecule type" value="Genomic_DNA"/>
</dbReference>
<gene>
    <name evidence="5" type="ORF">LGH70_14845</name>
</gene>